<dbReference type="PANTHER" id="PTHR39550">
    <property type="entry name" value="SLL0658 PROTEIN"/>
    <property type="match status" value="1"/>
</dbReference>
<dbReference type="Pfam" id="PF11848">
    <property type="entry name" value="DUF3368"/>
    <property type="match status" value="1"/>
</dbReference>
<dbReference type="InterPro" id="IPR021799">
    <property type="entry name" value="PIN-like_prokaryotic"/>
</dbReference>
<dbReference type="AlphaFoldDB" id="E7DPR4"/>
<evidence type="ECO:0008006" key="2">
    <source>
        <dbReference type="Google" id="ProtNLM"/>
    </source>
</evidence>
<proteinExistence type="predicted"/>
<organism evidence="1">
    <name type="scientific">Nostoc flagelliforme str. Sunitezuoqi</name>
    <dbReference type="NCBI Taxonomy" id="676037"/>
    <lineage>
        <taxon>Bacteria</taxon>
        <taxon>Bacillati</taxon>
        <taxon>Cyanobacteriota</taxon>
        <taxon>Cyanophyceae</taxon>
        <taxon>Nostocales</taxon>
        <taxon>Nostocaceae</taxon>
        <taxon>Nostoc</taxon>
    </lineage>
</organism>
<dbReference type="EMBL" id="HQ291111">
    <property type="protein sequence ID" value="ADO19072.1"/>
    <property type="molecule type" value="Genomic_DNA"/>
</dbReference>
<dbReference type="PANTHER" id="PTHR39550:SF1">
    <property type="entry name" value="SLL0658 PROTEIN"/>
    <property type="match status" value="1"/>
</dbReference>
<gene>
    <name evidence="1" type="ORF">Nfla_3902</name>
</gene>
<accession>E7DPR4</accession>
<name>E7DPR4_9NOSO</name>
<evidence type="ECO:0000313" key="1">
    <source>
        <dbReference type="EMBL" id="ADO19072.1"/>
    </source>
</evidence>
<reference evidence="1" key="1">
    <citation type="journal article" date="2011" name="Acta Physiol. Plant.">
        <title>An investigation on the genetic background of Nostoc flagelliforme by similarity analysis of its partial genomic DNA and phylogenetic comparison of deduced related species.</title>
        <authorList>
            <person name="Gao X."/>
            <person name="Liu K."/>
            <person name="Qiu B.S."/>
        </authorList>
    </citation>
    <scope>NUCLEOTIDE SEQUENCE</scope>
    <source>
        <strain evidence="1">Sunitezuoqi</strain>
    </source>
</reference>
<protein>
    <recommendedName>
        <fullName evidence="2">DUF3368 domain-containing protein</fullName>
    </recommendedName>
</protein>
<sequence length="71" mass="7686">MLPNLITLLNSLNQRLGKGESEAIALGIELNADYILLDDSAARREAKRLGLSIKGTLAVIKNINKDGKINI</sequence>